<comment type="similarity">
    <text evidence="1">Belongs to the ATG14 family.</text>
</comment>
<feature type="region of interest" description="Disordered" evidence="5">
    <location>
        <begin position="450"/>
        <end position="495"/>
    </location>
</feature>
<evidence type="ECO:0000256" key="4">
    <source>
        <dbReference type="SAM" id="Coils"/>
    </source>
</evidence>
<feature type="region of interest" description="Disordered" evidence="5">
    <location>
        <begin position="359"/>
        <end position="382"/>
    </location>
</feature>
<organism evidence="6 7">
    <name type="scientific">Aureobasidium pullulans EXF-150</name>
    <dbReference type="NCBI Taxonomy" id="1043002"/>
    <lineage>
        <taxon>Eukaryota</taxon>
        <taxon>Fungi</taxon>
        <taxon>Dikarya</taxon>
        <taxon>Ascomycota</taxon>
        <taxon>Pezizomycotina</taxon>
        <taxon>Dothideomycetes</taxon>
        <taxon>Dothideomycetidae</taxon>
        <taxon>Dothideales</taxon>
        <taxon>Saccotheciaceae</taxon>
        <taxon>Aureobasidium</taxon>
    </lineage>
</organism>
<evidence type="ECO:0000313" key="7">
    <source>
        <dbReference type="Proteomes" id="UP000030706"/>
    </source>
</evidence>
<protein>
    <recommendedName>
        <fullName evidence="2">Autophagy-related protein 14</fullName>
    </recommendedName>
</protein>
<reference evidence="6 7" key="1">
    <citation type="journal article" date="2014" name="BMC Genomics">
        <title>Genome sequencing of four Aureobasidium pullulans varieties: biotechnological potential, stress tolerance, and description of new species.</title>
        <authorList>
            <person name="Gostin Ar C."/>
            <person name="Ohm R.A."/>
            <person name="Kogej T."/>
            <person name="Sonjak S."/>
            <person name="Turk M."/>
            <person name="Zajc J."/>
            <person name="Zalar P."/>
            <person name="Grube M."/>
            <person name="Sun H."/>
            <person name="Han J."/>
            <person name="Sharma A."/>
            <person name="Chiniquy J."/>
            <person name="Ngan C.Y."/>
            <person name="Lipzen A."/>
            <person name="Barry K."/>
            <person name="Grigoriev I.V."/>
            <person name="Gunde-Cimerman N."/>
        </authorList>
    </citation>
    <scope>NUCLEOTIDE SEQUENCE [LARGE SCALE GENOMIC DNA]</scope>
    <source>
        <strain evidence="6 7">EXF-150</strain>
    </source>
</reference>
<evidence type="ECO:0000256" key="1">
    <source>
        <dbReference type="ARBA" id="ARBA00009574"/>
    </source>
</evidence>
<dbReference type="STRING" id="1043002.A0A074X9U5"/>
<dbReference type="InterPro" id="IPR018791">
    <property type="entry name" value="UV_resistance/autophagy_Atg14"/>
</dbReference>
<dbReference type="HOGENOM" id="CLU_021590_1_0_1"/>
<keyword evidence="3 4" id="KW-0175">Coiled coil</keyword>
<evidence type="ECO:0000256" key="3">
    <source>
        <dbReference type="ARBA" id="ARBA00023054"/>
    </source>
</evidence>
<proteinExistence type="inferred from homology"/>
<dbReference type="GO" id="GO:0000149">
    <property type="term" value="F:SNARE binding"/>
    <property type="evidence" value="ECO:0007669"/>
    <property type="project" value="TreeGrafter"/>
</dbReference>
<keyword evidence="7" id="KW-1185">Reference proteome</keyword>
<accession>A0A074X9U5</accession>
<dbReference type="Pfam" id="PF10186">
    <property type="entry name" value="ATG14"/>
    <property type="match status" value="1"/>
</dbReference>
<dbReference type="RefSeq" id="XP_029758487.1">
    <property type="nucleotide sequence ID" value="XM_029905934.1"/>
</dbReference>
<feature type="compositionally biased region" description="Polar residues" evidence="5">
    <location>
        <begin position="360"/>
        <end position="378"/>
    </location>
</feature>
<feature type="coiled-coil region" evidence="4">
    <location>
        <begin position="94"/>
        <end position="121"/>
    </location>
</feature>
<dbReference type="PANTHER" id="PTHR15157">
    <property type="entry name" value="UV RADIATION RESISTANCE-ASSOCIATED GENE PROTEIN"/>
    <property type="match status" value="1"/>
</dbReference>
<evidence type="ECO:0000256" key="2">
    <source>
        <dbReference type="ARBA" id="ARBA00013807"/>
    </source>
</evidence>
<dbReference type="GeneID" id="40748240"/>
<sequence length="495" mass="55065">MECTICSTAFPSHGQPTCASCARALVYQARLDRLADLLSNETLRRQVKHIISPPQDLQSSSLSSGPELVDITECAGKHAHAQVLRESQAIRVRCSIINDQLNQLRQKIEQARQENISRKLEIKQRHTDMKRERTEMTSRVPQLLEPLHATIRRSQRRLDKVHARTLEGRTKLCQETARLAGLQQKRRRLPDGSIVHDYTIGGISIIDLRQLNSAQPQLINASLANICRLLVTCCHYLSVRLPAEITTPHASYPHPTIFSLQSSYQGFQLPFPGSTSTPSSSRTLDHRSLPKPRLLHLDRPLVALAKEDPAKYNLFVEGVALLAWDVAWLCTSQGLNLSSACQVVCPVGLNLYTLLRKHTSGSSTPQPTNPDQPTSTGQPFGLFSHAGVPQTSSLVEGGDVMRNWRTASFARFLDKIKQILFHDMSGAEWEVISGDDFDYERDDEQAVLVGGSRASRPAASITSSSSRRVVESEDVAGDDGNKGYLKLKSRRVDRM</sequence>
<dbReference type="GO" id="GO:0000323">
    <property type="term" value="C:lytic vacuole"/>
    <property type="evidence" value="ECO:0007669"/>
    <property type="project" value="TreeGrafter"/>
</dbReference>
<name>A0A074X9U5_AURPU</name>
<dbReference type="AlphaFoldDB" id="A0A074X9U5"/>
<dbReference type="GO" id="GO:0005768">
    <property type="term" value="C:endosome"/>
    <property type="evidence" value="ECO:0007669"/>
    <property type="project" value="TreeGrafter"/>
</dbReference>
<dbReference type="GO" id="GO:0035493">
    <property type="term" value="P:SNARE complex assembly"/>
    <property type="evidence" value="ECO:0007669"/>
    <property type="project" value="TreeGrafter"/>
</dbReference>
<dbReference type="OrthoDB" id="16772at2759"/>
<dbReference type="PANTHER" id="PTHR15157:SF13">
    <property type="entry name" value="AUTOPHAGY-RELATED PROTEIN 14"/>
    <property type="match status" value="1"/>
</dbReference>
<dbReference type="EMBL" id="KL584988">
    <property type="protein sequence ID" value="KEQ82300.1"/>
    <property type="molecule type" value="Genomic_DNA"/>
</dbReference>
<gene>
    <name evidence="6" type="ORF">M438DRAFT_347550</name>
</gene>
<evidence type="ECO:0000313" key="6">
    <source>
        <dbReference type="EMBL" id="KEQ82300.1"/>
    </source>
</evidence>
<dbReference type="Proteomes" id="UP000030706">
    <property type="component" value="Unassembled WGS sequence"/>
</dbReference>
<evidence type="ECO:0000256" key="5">
    <source>
        <dbReference type="SAM" id="MobiDB-lite"/>
    </source>
</evidence>
<dbReference type="GO" id="GO:0032991">
    <property type="term" value="C:protein-containing complex"/>
    <property type="evidence" value="ECO:0007669"/>
    <property type="project" value="UniProtKB-ARBA"/>
</dbReference>
<feature type="compositionally biased region" description="Low complexity" evidence="5">
    <location>
        <begin position="452"/>
        <end position="467"/>
    </location>
</feature>